<comment type="caution">
    <text evidence="2">The sequence shown here is derived from an EMBL/GenBank/DDBJ whole genome shotgun (WGS) entry which is preliminary data.</text>
</comment>
<proteinExistence type="predicted"/>
<dbReference type="Proteomes" id="UP000297900">
    <property type="component" value="Unassembled WGS sequence"/>
</dbReference>
<accession>A0A4Y8LQE3</accession>
<dbReference type="Gene3D" id="2.40.10.220">
    <property type="entry name" value="predicted glycosyltransferase like domains"/>
    <property type="match status" value="1"/>
</dbReference>
<reference evidence="2 3" key="1">
    <citation type="submission" date="2019-03" db="EMBL/GenBank/DDBJ databases">
        <title>Cohnella endophytica sp. nov., a novel endophytic bacterium isolated from bark of Sonneratia apetala.</title>
        <authorList>
            <person name="Tuo L."/>
        </authorList>
    </citation>
    <scope>NUCLEOTIDE SEQUENCE [LARGE SCALE GENOMIC DNA]</scope>
    <source>
        <strain evidence="2 3">CCTCC AB 208254</strain>
    </source>
</reference>
<name>A0A4Y8LQE3_9BACL</name>
<dbReference type="OrthoDB" id="2678592at2"/>
<evidence type="ECO:0000313" key="3">
    <source>
        <dbReference type="Proteomes" id="UP000297900"/>
    </source>
</evidence>
<evidence type="ECO:0000259" key="1">
    <source>
        <dbReference type="Pfam" id="PF07238"/>
    </source>
</evidence>
<feature type="domain" description="PilZ" evidence="1">
    <location>
        <begin position="29"/>
        <end position="124"/>
    </location>
</feature>
<dbReference type="EMBL" id="SOMN01000044">
    <property type="protein sequence ID" value="TFE22623.1"/>
    <property type="molecule type" value="Genomic_DNA"/>
</dbReference>
<protein>
    <submittedName>
        <fullName evidence="2">PilZ domain-containing protein</fullName>
    </submittedName>
</protein>
<dbReference type="SUPFAM" id="SSF141371">
    <property type="entry name" value="PilZ domain-like"/>
    <property type="match status" value="1"/>
</dbReference>
<dbReference type="InterPro" id="IPR009875">
    <property type="entry name" value="PilZ_domain"/>
</dbReference>
<dbReference type="Pfam" id="PF07238">
    <property type="entry name" value="PilZ"/>
    <property type="match status" value="1"/>
</dbReference>
<evidence type="ECO:0000313" key="2">
    <source>
        <dbReference type="EMBL" id="TFE22623.1"/>
    </source>
</evidence>
<dbReference type="AlphaFoldDB" id="A0A4Y8LQE3"/>
<organism evidence="2 3">
    <name type="scientific">Cohnella luojiensis</name>
    <dbReference type="NCBI Taxonomy" id="652876"/>
    <lineage>
        <taxon>Bacteria</taxon>
        <taxon>Bacillati</taxon>
        <taxon>Bacillota</taxon>
        <taxon>Bacilli</taxon>
        <taxon>Bacillales</taxon>
        <taxon>Paenibacillaceae</taxon>
        <taxon>Cohnella</taxon>
    </lineage>
</organism>
<sequence length="172" mass="20491">MYRTLISIDGYSMYLLGFGDPMEEGMEENRREHLRFRLNVPLYAEFSLWRVREREIRSRKQRVLIHNISVGGCQFSTNLQIPVRDDVEWILNLQLNHNTIKIKAIILHVVPKDGRYAYGVRWVMTGLERQAFQYRLQEYLRLVLVSSKHILSLYKKISDRDDGQFKRLDTTS</sequence>
<gene>
    <name evidence="2" type="ORF">E2980_21370</name>
</gene>
<keyword evidence="3" id="KW-1185">Reference proteome</keyword>
<dbReference type="GO" id="GO:0035438">
    <property type="term" value="F:cyclic-di-GMP binding"/>
    <property type="evidence" value="ECO:0007669"/>
    <property type="project" value="InterPro"/>
</dbReference>